<dbReference type="FunFam" id="1.25.10.10:FF:000251">
    <property type="entry name" value="AP-3 complex subunit delta"/>
    <property type="match status" value="1"/>
</dbReference>
<dbReference type="Gene3D" id="1.25.10.10">
    <property type="entry name" value="Leucine-rich Repeat Variant"/>
    <property type="match status" value="1"/>
</dbReference>
<dbReference type="SMART" id="SM01354">
    <property type="entry name" value="BLVR"/>
    <property type="match status" value="1"/>
</dbReference>
<dbReference type="InterPro" id="IPR017105">
    <property type="entry name" value="AP3_complex_dsu"/>
</dbReference>
<dbReference type="Pfam" id="PF01602">
    <property type="entry name" value="Adaptin_N"/>
    <property type="match status" value="1"/>
</dbReference>
<dbReference type="GO" id="GO:0005794">
    <property type="term" value="C:Golgi apparatus"/>
    <property type="evidence" value="ECO:0007669"/>
    <property type="project" value="UniProtKB-SubCell"/>
</dbReference>
<feature type="region of interest" description="Disordered" evidence="9">
    <location>
        <begin position="862"/>
        <end position="970"/>
    </location>
</feature>
<dbReference type="GO" id="GO:0098830">
    <property type="term" value="C:presynaptic endosome"/>
    <property type="evidence" value="ECO:0007669"/>
    <property type="project" value="TreeGrafter"/>
</dbReference>
<dbReference type="GO" id="GO:0010008">
    <property type="term" value="C:endosome membrane"/>
    <property type="evidence" value="ECO:0007669"/>
    <property type="project" value="TreeGrafter"/>
</dbReference>
<evidence type="ECO:0000256" key="3">
    <source>
        <dbReference type="ARBA" id="ARBA00015717"/>
    </source>
</evidence>
<dbReference type="PIRSF" id="PIRSF037092">
    <property type="entry name" value="AP3_complex_delta"/>
    <property type="match status" value="1"/>
</dbReference>
<name>A0A9P0IUF2_9DIPT</name>
<dbReference type="GO" id="GO:0048490">
    <property type="term" value="P:anterograde synaptic vesicle transport"/>
    <property type="evidence" value="ECO:0007669"/>
    <property type="project" value="TreeGrafter"/>
</dbReference>
<keyword evidence="5" id="KW-0677">Repeat</keyword>
<dbReference type="InterPro" id="IPR010474">
    <property type="entry name" value="AP3D_dom_metazoa"/>
</dbReference>
<dbReference type="EMBL" id="OU895878">
    <property type="protein sequence ID" value="CAH1718749.1"/>
    <property type="molecule type" value="Genomic_DNA"/>
</dbReference>
<feature type="compositionally biased region" description="Basic residues" evidence="9">
    <location>
        <begin position="905"/>
        <end position="914"/>
    </location>
</feature>
<comment type="subunit">
    <text evidence="8">Adaptor protein complex 3 (AP-3) is a heterotetramer.</text>
</comment>
<dbReference type="GO" id="GO:1904115">
    <property type="term" value="C:axon cytoplasm"/>
    <property type="evidence" value="ECO:0007669"/>
    <property type="project" value="GOC"/>
</dbReference>
<dbReference type="InterPro" id="IPR016024">
    <property type="entry name" value="ARM-type_fold"/>
</dbReference>
<evidence type="ECO:0000256" key="8">
    <source>
        <dbReference type="PIRNR" id="PIRNR037092"/>
    </source>
</evidence>
<evidence type="ECO:0000256" key="9">
    <source>
        <dbReference type="SAM" id="MobiDB-lite"/>
    </source>
</evidence>
<dbReference type="AlphaFoldDB" id="A0A9P0IUF2"/>
<evidence type="ECO:0000259" key="10">
    <source>
        <dbReference type="SMART" id="SM01354"/>
    </source>
</evidence>
<dbReference type="GO" id="GO:0006896">
    <property type="term" value="P:Golgi to vacuole transport"/>
    <property type="evidence" value="ECO:0007669"/>
    <property type="project" value="TreeGrafter"/>
</dbReference>
<evidence type="ECO:0000313" key="11">
    <source>
        <dbReference type="EMBL" id="CAH1718749.1"/>
    </source>
</evidence>
<feature type="compositionally biased region" description="Basic residues" evidence="9">
    <location>
        <begin position="786"/>
        <end position="797"/>
    </location>
</feature>
<dbReference type="GO" id="GO:0098943">
    <property type="term" value="P:neurotransmitter receptor transport, postsynaptic endosome to lysosome"/>
    <property type="evidence" value="ECO:0007669"/>
    <property type="project" value="TreeGrafter"/>
</dbReference>
<dbReference type="InterPro" id="IPR002553">
    <property type="entry name" value="Clathrin/coatomer_adapt-like_N"/>
</dbReference>
<dbReference type="GO" id="GO:0043195">
    <property type="term" value="C:terminal bouton"/>
    <property type="evidence" value="ECO:0007669"/>
    <property type="project" value="TreeGrafter"/>
</dbReference>
<feature type="compositionally biased region" description="Basic and acidic residues" evidence="9">
    <location>
        <begin position="915"/>
        <end position="936"/>
    </location>
</feature>
<gene>
    <name evidence="11" type="ORF">CHIRRI_LOCUS6115</name>
</gene>
<evidence type="ECO:0000256" key="1">
    <source>
        <dbReference type="ARBA" id="ARBA00004308"/>
    </source>
</evidence>
<feature type="domain" description="AP-3 complex subunit delta" evidence="10">
    <location>
        <begin position="699"/>
        <end position="853"/>
    </location>
</feature>
<evidence type="ECO:0000256" key="5">
    <source>
        <dbReference type="ARBA" id="ARBA00022737"/>
    </source>
</evidence>
<feature type="compositionally biased region" description="Basic and acidic residues" evidence="9">
    <location>
        <begin position="686"/>
        <end position="702"/>
    </location>
</feature>
<dbReference type="GO" id="GO:0030123">
    <property type="term" value="C:AP-3 adaptor complex"/>
    <property type="evidence" value="ECO:0007669"/>
    <property type="project" value="InterPro"/>
</dbReference>
<feature type="region of interest" description="Disordered" evidence="9">
    <location>
        <begin position="658"/>
        <end position="702"/>
    </location>
</feature>
<organism evidence="11 12">
    <name type="scientific">Chironomus riparius</name>
    <dbReference type="NCBI Taxonomy" id="315576"/>
    <lineage>
        <taxon>Eukaryota</taxon>
        <taxon>Metazoa</taxon>
        <taxon>Ecdysozoa</taxon>
        <taxon>Arthropoda</taxon>
        <taxon>Hexapoda</taxon>
        <taxon>Insecta</taxon>
        <taxon>Pterygota</taxon>
        <taxon>Neoptera</taxon>
        <taxon>Endopterygota</taxon>
        <taxon>Diptera</taxon>
        <taxon>Nematocera</taxon>
        <taxon>Chironomoidea</taxon>
        <taxon>Chironomidae</taxon>
        <taxon>Chironominae</taxon>
        <taxon>Chironomus</taxon>
    </lineage>
</organism>
<keyword evidence="12" id="KW-1185">Reference proteome</keyword>
<keyword evidence="7" id="KW-0472">Membrane</keyword>
<dbReference type="GO" id="GO:0006623">
    <property type="term" value="P:protein targeting to vacuole"/>
    <property type="evidence" value="ECO:0007669"/>
    <property type="project" value="TreeGrafter"/>
</dbReference>
<reference evidence="11" key="1">
    <citation type="submission" date="2022-01" db="EMBL/GenBank/DDBJ databases">
        <authorList>
            <person name="King R."/>
        </authorList>
    </citation>
    <scope>NUCLEOTIDE SEQUENCE</scope>
</reference>
<reference evidence="11" key="2">
    <citation type="submission" date="2022-10" db="EMBL/GenBank/DDBJ databases">
        <authorList>
            <consortium name="ENA_rothamsted_submissions"/>
            <consortium name="culmorum"/>
            <person name="King R."/>
        </authorList>
    </citation>
    <scope>NUCLEOTIDE SEQUENCE</scope>
</reference>
<dbReference type="Proteomes" id="UP001153620">
    <property type="component" value="Chromosome 2"/>
</dbReference>
<proteinExistence type="inferred from homology"/>
<dbReference type="GO" id="GO:0048499">
    <property type="term" value="P:synaptic vesicle membrane organization"/>
    <property type="evidence" value="ECO:0007669"/>
    <property type="project" value="TreeGrafter"/>
</dbReference>
<evidence type="ECO:0000256" key="6">
    <source>
        <dbReference type="ARBA" id="ARBA00022927"/>
    </source>
</evidence>
<comment type="subcellular location">
    <subcellularLocation>
        <location evidence="1">Endomembrane system</location>
    </subcellularLocation>
    <subcellularLocation>
        <location evidence="8">Golgi apparatus</location>
    </subcellularLocation>
</comment>
<dbReference type="InterPro" id="IPR011989">
    <property type="entry name" value="ARM-like"/>
</dbReference>
<keyword evidence="8" id="KW-0333">Golgi apparatus</keyword>
<accession>A0A9P0IUF2</accession>
<feature type="compositionally biased region" description="Polar residues" evidence="9">
    <location>
        <begin position="718"/>
        <end position="732"/>
    </location>
</feature>
<dbReference type="PANTHER" id="PTHR22781">
    <property type="entry name" value="DELTA ADAPTIN-RELATED"/>
    <property type="match status" value="1"/>
</dbReference>
<dbReference type="PANTHER" id="PTHR22781:SF12">
    <property type="entry name" value="AP-3 COMPLEX SUBUNIT DELTA-1"/>
    <property type="match status" value="1"/>
</dbReference>
<evidence type="ECO:0000256" key="2">
    <source>
        <dbReference type="ARBA" id="ARBA00006613"/>
    </source>
</evidence>
<feature type="compositionally biased region" description="Basic and acidic residues" evidence="9">
    <location>
        <begin position="762"/>
        <end position="785"/>
    </location>
</feature>
<feature type="compositionally biased region" description="Basic and acidic residues" evidence="9">
    <location>
        <begin position="869"/>
        <end position="880"/>
    </location>
</feature>
<evidence type="ECO:0000256" key="7">
    <source>
        <dbReference type="ARBA" id="ARBA00023136"/>
    </source>
</evidence>
<dbReference type="OrthoDB" id="193931at2759"/>
<comment type="similarity">
    <text evidence="2 8">Belongs to the adaptor complexes large subunit family.</text>
</comment>
<protein>
    <recommendedName>
        <fullName evidence="3 8">AP-3 complex subunit delta</fullName>
    </recommendedName>
</protein>
<sequence length="970" mass="109497">MSLNLNMKQVKGNLQRLFDKNLTDLVRGLRNNKDNEANYIAQCIEEIKQELRIDNISVKCNAVAKLTYLQMCGYDISWAGFNIIEVMSSNKFTCKRVGYLAASQSFHPGTDLLMLTTNMIRKDLSSTNQYDAGVALSGLSCFISPDLSRDLANDIMTLMSSTKPYLRMKAVLMMYKVFLNYPEALRPAFPKLKEKLEDPDPGVQSAAVNVICELARKNPKNYLSLAPIFFKLMTTSTNNWMLIKIIKLFGALTPIEPRLGKKLIEPLTNLIHSTSAMSLLYECINTVIAVLISISSGMPNHTASIQLCVQKLRILIEDSDQNLKYLGLLAMSKILKTHPKSVQAHKDLILACLDDKDESIRLRALDLLYGMVSKKNLMEIVNKLLGHMERAEGSVYRDELLLKVIEICSQESYQHVTNFEWYLTVLVELIQLEAGSKHGSVIADQLLDVTIRVESVRKFSVNEMINLINSFPSSSQTSTMYEVLYAASWIVGEFANQLDNPEDALKLFLQERSIPGHIQAVFVQNSIKVLTNIIERACESGDLKSIECATEIMEQKLQYFISSGDIEVQERASATREIILALSEALNGEYETKKVTNQDLLNDIGDQENGNVITSNLPAQLTDILNDFKSLFDGELLPVVANAQRKVKFPDGLNLDEWINGPISESSSDEEDESKGDGLFVSASEKTSERGSRKDSFEPTPEELEKIREARKMLQAHNPNYLKSSPSGSRQANDNGDYDNIDDIPIAELNLDVPLKVHSKTKRSDKYLEESRKAQRKENKKENSSKKSKKKSSKKTKKPDVVSDSGSEEESKPVHLVNKIVDMPEGATLSDSEDKNVLDLNDPHRALGNINLDDVEEFYAPPQRTSKIKHVEESESSKLKEKSHRKKKESIPEQNLMTEEVNVKKDKKKHKRKKEIISEDVNHEKLTDILDVEQKIKKSKKKSKESDKMDAEKSKKHKKSSKKSEYEETL</sequence>
<feature type="region of interest" description="Disordered" evidence="9">
    <location>
        <begin position="718"/>
        <end position="837"/>
    </location>
</feature>
<evidence type="ECO:0000313" key="12">
    <source>
        <dbReference type="Proteomes" id="UP001153620"/>
    </source>
</evidence>
<keyword evidence="4 8" id="KW-0813">Transport</keyword>
<keyword evidence="6 8" id="KW-0653">Protein transport</keyword>
<feature type="compositionally biased region" description="Basic and acidic residues" evidence="9">
    <location>
        <begin position="944"/>
        <end position="953"/>
    </location>
</feature>
<dbReference type="SUPFAM" id="SSF48371">
    <property type="entry name" value="ARM repeat"/>
    <property type="match status" value="1"/>
</dbReference>
<dbReference type="Pfam" id="PF06375">
    <property type="entry name" value="AP3D1"/>
    <property type="match status" value="1"/>
</dbReference>
<dbReference type="GO" id="GO:0016182">
    <property type="term" value="P:synaptic vesicle budding from endosome"/>
    <property type="evidence" value="ECO:0007669"/>
    <property type="project" value="TreeGrafter"/>
</dbReference>
<evidence type="ECO:0000256" key="4">
    <source>
        <dbReference type="ARBA" id="ARBA00022448"/>
    </source>
</evidence>